<proteinExistence type="predicted"/>
<comment type="caution">
    <text evidence="1">The sequence shown here is derived from an EMBL/GenBank/DDBJ whole genome shotgun (WGS) entry which is preliminary data.</text>
</comment>
<keyword evidence="2" id="KW-1185">Reference proteome</keyword>
<evidence type="ECO:0008006" key="3">
    <source>
        <dbReference type="Google" id="ProtNLM"/>
    </source>
</evidence>
<gene>
    <name evidence="1" type="ORF">TPAB3V08_LOCUS11779</name>
</gene>
<organism evidence="1 2">
    <name type="scientific">Timema podura</name>
    <name type="common">Walking stick</name>
    <dbReference type="NCBI Taxonomy" id="61482"/>
    <lineage>
        <taxon>Eukaryota</taxon>
        <taxon>Metazoa</taxon>
        <taxon>Ecdysozoa</taxon>
        <taxon>Arthropoda</taxon>
        <taxon>Hexapoda</taxon>
        <taxon>Insecta</taxon>
        <taxon>Pterygota</taxon>
        <taxon>Neoptera</taxon>
        <taxon>Polyneoptera</taxon>
        <taxon>Phasmatodea</taxon>
        <taxon>Timematodea</taxon>
        <taxon>Timematoidea</taxon>
        <taxon>Timematidae</taxon>
        <taxon>Timema</taxon>
    </lineage>
</organism>
<accession>A0ABN7PAJ4</accession>
<dbReference type="Proteomes" id="UP001153148">
    <property type="component" value="Unassembled WGS sequence"/>
</dbReference>
<evidence type="ECO:0000313" key="1">
    <source>
        <dbReference type="EMBL" id="CAG2064835.1"/>
    </source>
</evidence>
<name>A0ABN7PAJ4_TIMPD</name>
<dbReference type="EMBL" id="CAJPIN010037345">
    <property type="protein sequence ID" value="CAG2064835.1"/>
    <property type="molecule type" value="Genomic_DNA"/>
</dbReference>
<evidence type="ECO:0000313" key="2">
    <source>
        <dbReference type="Proteomes" id="UP001153148"/>
    </source>
</evidence>
<sequence length="24" mass="3122">MAMIVKMTMRRVWKMRKMRMMMMI</sequence>
<protein>
    <recommendedName>
        <fullName evidence="3">NADH dehydrogenase subunit 6</fullName>
    </recommendedName>
</protein>
<reference evidence="1" key="1">
    <citation type="submission" date="2021-03" db="EMBL/GenBank/DDBJ databases">
        <authorList>
            <person name="Tran Van P."/>
        </authorList>
    </citation>
    <scope>NUCLEOTIDE SEQUENCE</scope>
</reference>